<keyword evidence="2 4" id="KW-0863">Zinc-finger</keyword>
<evidence type="ECO:0000259" key="7">
    <source>
        <dbReference type="PROSITE" id="PS50089"/>
    </source>
</evidence>
<dbReference type="InterPro" id="IPR032008">
    <property type="entry name" value="APD1-4_N"/>
</dbReference>
<protein>
    <recommendedName>
        <fullName evidence="7">RING-type domain-containing protein</fullName>
    </recommendedName>
</protein>
<feature type="compositionally biased region" description="Low complexity" evidence="5">
    <location>
        <begin position="1"/>
        <end position="13"/>
    </location>
</feature>
<dbReference type="EMBL" id="JARPOI010000003">
    <property type="protein sequence ID" value="KAJ9185360.1"/>
    <property type="molecule type" value="Genomic_DNA"/>
</dbReference>
<proteinExistence type="predicted"/>
<comment type="caution">
    <text evidence="8">The sequence shown here is derived from an EMBL/GenBank/DDBJ whole genome shotgun (WGS) entry which is preliminary data.</text>
</comment>
<dbReference type="Pfam" id="PF13920">
    <property type="entry name" value="zf-C3HC4_3"/>
    <property type="match status" value="1"/>
</dbReference>
<dbReference type="SUPFAM" id="SSF57850">
    <property type="entry name" value="RING/U-box"/>
    <property type="match status" value="1"/>
</dbReference>
<feature type="transmembrane region" description="Helical" evidence="6">
    <location>
        <begin position="86"/>
        <end position="112"/>
    </location>
</feature>
<dbReference type="InterPro" id="IPR032010">
    <property type="entry name" value="APD1-4_M"/>
</dbReference>
<keyword evidence="6" id="KW-0812">Transmembrane</keyword>
<reference evidence="8" key="1">
    <citation type="journal article" date="2023" name="Plant Biotechnol. J.">
        <title>Chromosome-level wild Hevea brasiliensis genome provides new tools for genomic-assisted breeding and valuable loci to elevate rubber yield.</title>
        <authorList>
            <person name="Cheng H."/>
            <person name="Song X."/>
            <person name="Hu Y."/>
            <person name="Wu T."/>
            <person name="Yang Q."/>
            <person name="An Z."/>
            <person name="Feng S."/>
            <person name="Deng Z."/>
            <person name="Wu W."/>
            <person name="Zeng X."/>
            <person name="Tu M."/>
            <person name="Wang X."/>
            <person name="Huang H."/>
        </authorList>
    </citation>
    <scope>NUCLEOTIDE SEQUENCE</scope>
    <source>
        <strain evidence="8">MT/VB/25A 57/8</strain>
    </source>
</reference>
<evidence type="ECO:0000256" key="6">
    <source>
        <dbReference type="SAM" id="Phobius"/>
    </source>
</evidence>
<gene>
    <name evidence="8" type="ORF">P3X46_005003</name>
</gene>
<feature type="compositionally biased region" description="Low complexity" evidence="5">
    <location>
        <begin position="28"/>
        <end position="41"/>
    </location>
</feature>
<evidence type="ECO:0000256" key="4">
    <source>
        <dbReference type="PROSITE-ProRule" id="PRU00175"/>
    </source>
</evidence>
<dbReference type="PROSITE" id="PS50089">
    <property type="entry name" value="ZF_RING_2"/>
    <property type="match status" value="1"/>
</dbReference>
<keyword evidence="6" id="KW-0472">Membrane</keyword>
<name>A0ABQ9N118_HEVBR</name>
<dbReference type="Pfam" id="PF16041">
    <property type="entry name" value="APD1-4_M"/>
    <property type="match status" value="1"/>
</dbReference>
<dbReference type="InterPro" id="IPR001841">
    <property type="entry name" value="Znf_RING"/>
</dbReference>
<accession>A0ABQ9N118</accession>
<dbReference type="PANTHER" id="PTHR46858:SF5">
    <property type="entry name" value="E3 UBIQUITIN-PROTEIN LIGASE APD1-RELATED"/>
    <property type="match status" value="1"/>
</dbReference>
<feature type="transmembrane region" description="Helical" evidence="6">
    <location>
        <begin position="323"/>
        <end position="344"/>
    </location>
</feature>
<evidence type="ECO:0000256" key="2">
    <source>
        <dbReference type="ARBA" id="ARBA00022771"/>
    </source>
</evidence>
<dbReference type="Proteomes" id="UP001174677">
    <property type="component" value="Chromosome 3"/>
</dbReference>
<organism evidence="8 9">
    <name type="scientific">Hevea brasiliensis</name>
    <name type="common">Para rubber tree</name>
    <name type="synonym">Siphonia brasiliensis</name>
    <dbReference type="NCBI Taxonomy" id="3981"/>
    <lineage>
        <taxon>Eukaryota</taxon>
        <taxon>Viridiplantae</taxon>
        <taxon>Streptophyta</taxon>
        <taxon>Embryophyta</taxon>
        <taxon>Tracheophyta</taxon>
        <taxon>Spermatophyta</taxon>
        <taxon>Magnoliopsida</taxon>
        <taxon>eudicotyledons</taxon>
        <taxon>Gunneridae</taxon>
        <taxon>Pentapetalae</taxon>
        <taxon>rosids</taxon>
        <taxon>fabids</taxon>
        <taxon>Malpighiales</taxon>
        <taxon>Euphorbiaceae</taxon>
        <taxon>Crotonoideae</taxon>
        <taxon>Micrandreae</taxon>
        <taxon>Hevea</taxon>
    </lineage>
</organism>
<dbReference type="PANTHER" id="PTHR46858">
    <property type="entry name" value="OS05G0521000 PROTEIN"/>
    <property type="match status" value="1"/>
</dbReference>
<evidence type="ECO:0000313" key="8">
    <source>
        <dbReference type="EMBL" id="KAJ9185360.1"/>
    </source>
</evidence>
<evidence type="ECO:0000313" key="9">
    <source>
        <dbReference type="Proteomes" id="UP001174677"/>
    </source>
</evidence>
<evidence type="ECO:0000256" key="5">
    <source>
        <dbReference type="SAM" id="MobiDB-lite"/>
    </source>
</evidence>
<evidence type="ECO:0000256" key="1">
    <source>
        <dbReference type="ARBA" id="ARBA00022723"/>
    </source>
</evidence>
<sequence length="472" mass="52029">MAQAGQSSAPSSSVGRDSGATASPSVYSSVNGESSGAASSSYSGAREEVHQFGELESEQQHIGLFRRNFLDFDDASPIRDDTWSCVIVVFTFWFFVSMTLILGVYGSVSIIIGPNTSALIQTSPFFVQSVKVEEVDSNNPELILYGFYKSPSLDVVKSWTKSVNVSVPADSHKEWIYFLNKGSQINISYHVNSPSSSLFLVIAQGSEGLSEWLEDPTYPNTTLSWNVIHGSGIIHQEILKSSTYYVAAGNLNSEDVEVQLNVSIKAFLYNTTEAYYRCTFVNGVCSFSILFPSGNAVVLTSPGPEEDSPSNEWYVKISYGPRWATYIVGIAVMTVLMMLAFNFFNKFRCIREERTGVQYGEVEPARAPLLSYKDDDLSSWGSSYDSVSNDDEDLEEFLASGSLEGKPSRDGENENNTRRLCAICFDAPRDCFFLPCGHCISCFACGTRIVEAAGTCPVCHRNMKKVRKIFTV</sequence>
<evidence type="ECO:0000256" key="3">
    <source>
        <dbReference type="ARBA" id="ARBA00022833"/>
    </source>
</evidence>
<dbReference type="EMBL" id="JARPOI010000003">
    <property type="protein sequence ID" value="KAJ9185361.1"/>
    <property type="molecule type" value="Genomic_DNA"/>
</dbReference>
<feature type="domain" description="RING-type" evidence="7">
    <location>
        <begin position="421"/>
        <end position="460"/>
    </location>
</feature>
<keyword evidence="1" id="KW-0479">Metal-binding</keyword>
<feature type="region of interest" description="Disordered" evidence="5">
    <location>
        <begin position="1"/>
        <end position="41"/>
    </location>
</feature>
<dbReference type="Gene3D" id="3.30.40.10">
    <property type="entry name" value="Zinc/RING finger domain, C3HC4 (zinc finger)"/>
    <property type="match status" value="1"/>
</dbReference>
<keyword evidence="9" id="KW-1185">Reference proteome</keyword>
<keyword evidence="3" id="KW-0862">Zinc</keyword>
<dbReference type="Pfam" id="PF16040">
    <property type="entry name" value="APD1-4_N"/>
    <property type="match status" value="1"/>
</dbReference>
<keyword evidence="6" id="KW-1133">Transmembrane helix</keyword>
<dbReference type="InterPro" id="IPR013083">
    <property type="entry name" value="Znf_RING/FYVE/PHD"/>
</dbReference>